<proteinExistence type="predicted"/>
<comment type="caution">
    <text evidence="1">The sequence shown here is derived from an EMBL/GenBank/DDBJ whole genome shotgun (WGS) entry which is preliminary data.</text>
</comment>
<evidence type="ECO:0000313" key="2">
    <source>
        <dbReference type="Proteomes" id="UP001556367"/>
    </source>
</evidence>
<name>A0ABR3JAR6_9AGAR</name>
<organism evidence="1 2">
    <name type="scientific">Hohenbuehelia grisea</name>
    <dbReference type="NCBI Taxonomy" id="104357"/>
    <lineage>
        <taxon>Eukaryota</taxon>
        <taxon>Fungi</taxon>
        <taxon>Dikarya</taxon>
        <taxon>Basidiomycota</taxon>
        <taxon>Agaricomycotina</taxon>
        <taxon>Agaricomycetes</taxon>
        <taxon>Agaricomycetidae</taxon>
        <taxon>Agaricales</taxon>
        <taxon>Pleurotineae</taxon>
        <taxon>Pleurotaceae</taxon>
        <taxon>Hohenbuehelia</taxon>
    </lineage>
</organism>
<evidence type="ECO:0000313" key="1">
    <source>
        <dbReference type="EMBL" id="KAL0952657.1"/>
    </source>
</evidence>
<dbReference type="EMBL" id="JASNQZ010000010">
    <property type="protein sequence ID" value="KAL0952657.1"/>
    <property type="molecule type" value="Genomic_DNA"/>
</dbReference>
<dbReference type="Proteomes" id="UP001556367">
    <property type="component" value="Unassembled WGS sequence"/>
</dbReference>
<gene>
    <name evidence="1" type="ORF">HGRIS_006900</name>
</gene>
<keyword evidence="2" id="KW-1185">Reference proteome</keyword>
<accession>A0ABR3JAR6</accession>
<sequence length="514" mass="58263">MDVNEVVKQVEDGSVGAFWELHSYFCTHASDIPSLLPLLPPLFTHLKAKHIPTEPTNGPAAKKRIQRAKWSLCCLAELVLILPNPGRGTRTEKIIEEVSRSVFVNADDVLPWASFLQQHYLKDYPVDDTVPLPDMLRIVHGMIAMIFSLTCSNGFPVNSPTIKFCFEAWYRLGNVRIPPESSRHLSRTIAYGIYSFWQNFLDKPSEIIWSIVPNHQVLLDTAIHHFTWQLEVATAIPVCADPEDNLLALATSTERVWDILAYKNVEIEVNPGRFANLLLSTIGAFAERRRAILALPRRFRCGHRDPTGQDIHDPSGPRGVMEARIIEDSWAMMGRCITMDSGLQFILKACKRGLFENILRSGFIEFPPDAQVLVRKTGFHIKMLGLYFPCLSVFPAVLRAFEKSLRDIEARQLQPFPRNDPKLVGTWTAFKKHMATLLHARSTGQAKQRLFQQLPGYTCGPRQVEEMLWLSNRALLLEAMPESRLESSSTSMQPFSVQSAQAAWIRPKRVLFHG</sequence>
<reference evidence="2" key="1">
    <citation type="submission" date="2024-06" db="EMBL/GenBank/DDBJ databases">
        <title>Multi-omics analyses provide insights into the biosynthesis of the anticancer antibiotic pleurotin in Hohenbuehelia grisea.</title>
        <authorList>
            <person name="Weaver J.A."/>
            <person name="Alberti F."/>
        </authorList>
    </citation>
    <scope>NUCLEOTIDE SEQUENCE [LARGE SCALE GENOMIC DNA]</scope>
    <source>
        <strain evidence="2">T-177</strain>
    </source>
</reference>
<protein>
    <submittedName>
        <fullName evidence="1">Uncharacterized protein</fullName>
    </submittedName>
</protein>